<dbReference type="GO" id="GO:0004869">
    <property type="term" value="F:cysteine-type endopeptidase inhibitor activity"/>
    <property type="evidence" value="ECO:0007669"/>
    <property type="project" value="UniProtKB-KW"/>
</dbReference>
<dbReference type="AlphaFoldDB" id="A0ABD2ZIQ5"/>
<dbReference type="Gene3D" id="3.10.450.10">
    <property type="match status" value="1"/>
</dbReference>
<feature type="domain" description="Cystatin" evidence="3">
    <location>
        <begin position="75"/>
        <end position="148"/>
    </location>
</feature>
<evidence type="ECO:0000256" key="1">
    <source>
        <dbReference type="ARBA" id="ARBA00022690"/>
    </source>
</evidence>
<keyword evidence="1" id="KW-0646">Protease inhibitor</keyword>
<evidence type="ECO:0000259" key="3">
    <source>
        <dbReference type="Pfam" id="PF16845"/>
    </source>
</evidence>
<evidence type="ECO:0000313" key="4">
    <source>
        <dbReference type="EMBL" id="KAL3519344.1"/>
    </source>
</evidence>
<accession>A0ABD2ZIQ5</accession>
<evidence type="ECO:0000313" key="5">
    <source>
        <dbReference type="Proteomes" id="UP001630127"/>
    </source>
</evidence>
<proteinExistence type="predicted"/>
<dbReference type="EMBL" id="JBJUIK010000008">
    <property type="protein sequence ID" value="KAL3519344.1"/>
    <property type="molecule type" value="Genomic_DNA"/>
</dbReference>
<protein>
    <recommendedName>
        <fullName evidence="3">Cystatin domain-containing protein</fullName>
    </recommendedName>
</protein>
<dbReference type="Proteomes" id="UP001630127">
    <property type="component" value="Unassembled WGS sequence"/>
</dbReference>
<dbReference type="Pfam" id="PF16845">
    <property type="entry name" value="SQAPI"/>
    <property type="match status" value="1"/>
</dbReference>
<name>A0ABD2ZIQ5_9GENT</name>
<evidence type="ECO:0000256" key="2">
    <source>
        <dbReference type="ARBA" id="ARBA00022704"/>
    </source>
</evidence>
<dbReference type="InterPro" id="IPR000010">
    <property type="entry name" value="Cystatin_dom"/>
</dbReference>
<sequence>MSEAAAASANEGDGRFKPAELEKAVKKSIEEYEDFKDNDQINSSTDGGPRQPVKKSWGMGLIGCIIPFPVFPEHSQVIAIGKFAVKERNENAGTDLEFVKVMVGVKWSVVAATFYMIDIRVKSATDTKIYLGTAKIVEAFTGHKKLLAWNNIYI</sequence>
<keyword evidence="2" id="KW-0789">Thiol protease inhibitor</keyword>
<keyword evidence="5" id="KW-1185">Reference proteome</keyword>
<gene>
    <name evidence="4" type="ORF">ACH5RR_017493</name>
</gene>
<reference evidence="4 5" key="1">
    <citation type="submission" date="2024-11" db="EMBL/GenBank/DDBJ databases">
        <title>A near-complete genome assembly of Cinchona calisaya.</title>
        <authorList>
            <person name="Lian D.C."/>
            <person name="Zhao X.W."/>
            <person name="Wei L."/>
        </authorList>
    </citation>
    <scope>NUCLEOTIDE SEQUENCE [LARGE SCALE GENOMIC DNA]</scope>
    <source>
        <tissue evidence="4">Nenye</tissue>
    </source>
</reference>
<dbReference type="SUPFAM" id="SSF54403">
    <property type="entry name" value="Cystatin/monellin"/>
    <property type="match status" value="1"/>
</dbReference>
<dbReference type="InterPro" id="IPR046350">
    <property type="entry name" value="Cystatin_sf"/>
</dbReference>
<organism evidence="4 5">
    <name type="scientific">Cinchona calisaya</name>
    <dbReference type="NCBI Taxonomy" id="153742"/>
    <lineage>
        <taxon>Eukaryota</taxon>
        <taxon>Viridiplantae</taxon>
        <taxon>Streptophyta</taxon>
        <taxon>Embryophyta</taxon>
        <taxon>Tracheophyta</taxon>
        <taxon>Spermatophyta</taxon>
        <taxon>Magnoliopsida</taxon>
        <taxon>eudicotyledons</taxon>
        <taxon>Gunneridae</taxon>
        <taxon>Pentapetalae</taxon>
        <taxon>asterids</taxon>
        <taxon>lamiids</taxon>
        <taxon>Gentianales</taxon>
        <taxon>Rubiaceae</taxon>
        <taxon>Cinchonoideae</taxon>
        <taxon>Cinchoneae</taxon>
        <taxon>Cinchona</taxon>
    </lineage>
</organism>
<comment type="caution">
    <text evidence="4">The sequence shown here is derived from an EMBL/GenBank/DDBJ whole genome shotgun (WGS) entry which is preliminary data.</text>
</comment>